<evidence type="ECO:0000313" key="1">
    <source>
        <dbReference type="EMBL" id="KKK61125.1"/>
    </source>
</evidence>
<sequence length="82" mass="9887">MPRWASRINLEITGVRVERLQEITWQDCKAEGITLETDLFPTVNPESKYLDRFKRLWDFLNAKRGYGWSANPWVWVIEFKRN</sequence>
<proteinExistence type="predicted"/>
<protein>
    <submittedName>
        <fullName evidence="1">Uncharacterized protein</fullName>
    </submittedName>
</protein>
<dbReference type="EMBL" id="LAZR01062630">
    <property type="protein sequence ID" value="KKK61125.1"/>
    <property type="molecule type" value="Genomic_DNA"/>
</dbReference>
<accession>A0A0F8XJ65</accession>
<comment type="caution">
    <text evidence="1">The sequence shown here is derived from an EMBL/GenBank/DDBJ whole genome shotgun (WGS) entry which is preliminary data.</text>
</comment>
<dbReference type="AlphaFoldDB" id="A0A0F8XJ65"/>
<reference evidence="1" key="1">
    <citation type="journal article" date="2015" name="Nature">
        <title>Complex archaea that bridge the gap between prokaryotes and eukaryotes.</title>
        <authorList>
            <person name="Spang A."/>
            <person name="Saw J.H."/>
            <person name="Jorgensen S.L."/>
            <person name="Zaremba-Niedzwiedzka K."/>
            <person name="Martijn J."/>
            <person name="Lind A.E."/>
            <person name="van Eijk R."/>
            <person name="Schleper C."/>
            <person name="Guy L."/>
            <person name="Ettema T.J."/>
        </authorList>
    </citation>
    <scope>NUCLEOTIDE SEQUENCE</scope>
</reference>
<name>A0A0F8XJ65_9ZZZZ</name>
<gene>
    <name evidence="1" type="ORF">LCGC14_3017480</name>
</gene>
<organism evidence="1">
    <name type="scientific">marine sediment metagenome</name>
    <dbReference type="NCBI Taxonomy" id="412755"/>
    <lineage>
        <taxon>unclassified sequences</taxon>
        <taxon>metagenomes</taxon>
        <taxon>ecological metagenomes</taxon>
    </lineage>
</organism>